<protein>
    <recommendedName>
        <fullName evidence="7">Endonuclease domain-containing 1 protein-like</fullName>
    </recommendedName>
</protein>
<dbReference type="PANTHER" id="PTHR21472">
    <property type="entry name" value="ENDONUCLEASE DOMAIN-CONTAINING 1 PROTEIN ENDOD1"/>
    <property type="match status" value="1"/>
</dbReference>
<dbReference type="AlphaFoldDB" id="A0A8C8RSM3"/>
<feature type="domain" description="ENPP1-3/EXOG-like endonuclease/phosphodiesterase" evidence="3">
    <location>
        <begin position="58"/>
        <end position="268"/>
    </location>
</feature>
<evidence type="ECO:0000256" key="2">
    <source>
        <dbReference type="SAM" id="SignalP"/>
    </source>
</evidence>
<dbReference type="Gene3D" id="3.40.570.10">
    <property type="entry name" value="Extracellular Endonuclease, subunit A"/>
    <property type="match status" value="1"/>
</dbReference>
<dbReference type="SUPFAM" id="SSF54060">
    <property type="entry name" value="His-Me finger endonucleases"/>
    <property type="match status" value="1"/>
</dbReference>
<reference evidence="5" key="2">
    <citation type="submission" date="2025-09" db="UniProtKB">
        <authorList>
            <consortium name="Ensembl"/>
        </authorList>
    </citation>
    <scope>IDENTIFICATION</scope>
</reference>
<feature type="signal peptide" evidence="2">
    <location>
        <begin position="1"/>
        <end position="19"/>
    </location>
</feature>
<name>A0A8C8RSM3_9SAUR</name>
<feature type="chain" id="PRO_5034220919" description="Endonuclease domain-containing 1 protein-like" evidence="2">
    <location>
        <begin position="20"/>
        <end position="315"/>
    </location>
</feature>
<dbReference type="GO" id="GO:0003676">
    <property type="term" value="F:nucleic acid binding"/>
    <property type="evidence" value="ECO:0007669"/>
    <property type="project" value="InterPro"/>
</dbReference>
<evidence type="ECO:0000259" key="4">
    <source>
        <dbReference type="SMART" id="SM00892"/>
    </source>
</evidence>
<keyword evidence="2" id="KW-0732">Signal</keyword>
<feature type="domain" description="DNA/RNA non-specific endonuclease/pyrophosphatase/phosphodiesterase" evidence="4">
    <location>
        <begin position="57"/>
        <end position="264"/>
    </location>
</feature>
<dbReference type="PANTHER" id="PTHR21472:SF21">
    <property type="entry name" value="ENDONUCLEASE DOMAIN-CONTAINING 1 PROTEIN-LIKE-RELATED"/>
    <property type="match status" value="1"/>
</dbReference>
<dbReference type="Pfam" id="PF01223">
    <property type="entry name" value="Endonuclease_NS"/>
    <property type="match status" value="1"/>
</dbReference>
<dbReference type="InterPro" id="IPR020821">
    <property type="entry name" value="ENPP1-3/EXOG-like_nuc-like"/>
</dbReference>
<dbReference type="InterPro" id="IPR001604">
    <property type="entry name" value="Endo_G_ENPP1-like_dom"/>
</dbReference>
<proteinExistence type="predicted"/>
<evidence type="ECO:0008006" key="7">
    <source>
        <dbReference type="Google" id="ProtNLM"/>
    </source>
</evidence>
<dbReference type="Proteomes" id="UP000694393">
    <property type="component" value="Unplaced"/>
</dbReference>
<dbReference type="Ensembl" id="ENSPCET00000009356.1">
    <property type="protein sequence ID" value="ENSPCEP00000009036.1"/>
    <property type="gene ID" value="ENSPCEG00000007250.1"/>
</dbReference>
<keyword evidence="6" id="KW-1185">Reference proteome</keyword>
<dbReference type="InterPro" id="IPR039015">
    <property type="entry name" value="ENDOD1"/>
</dbReference>
<organism evidence="5 6">
    <name type="scientific">Pelusios castaneus</name>
    <name type="common">West African mud turtle</name>
    <dbReference type="NCBI Taxonomy" id="367368"/>
    <lineage>
        <taxon>Eukaryota</taxon>
        <taxon>Metazoa</taxon>
        <taxon>Chordata</taxon>
        <taxon>Craniata</taxon>
        <taxon>Vertebrata</taxon>
        <taxon>Euteleostomi</taxon>
        <taxon>Archelosauria</taxon>
        <taxon>Testudinata</taxon>
        <taxon>Testudines</taxon>
        <taxon>Pleurodira</taxon>
        <taxon>Pelomedusidae</taxon>
        <taxon>Pelusios</taxon>
    </lineage>
</organism>
<dbReference type="InterPro" id="IPR044925">
    <property type="entry name" value="His-Me_finger_sf"/>
</dbReference>
<sequence length="315" mass="35785">MGPLALVGFASLWAGLGLAEVDSDFKNCKSFFYGGKKPEGFDTKKLNRVNICQKYDNRYFFATYYDKSSRIPIWSAYTMNIGNCQERKPSDWMVEPQLSGSKEINMKRERELTQDLTKSQATNADYERSGFDRGHLNPNCFQCGDGQTATYTLTNAVPMDPCFNRVHWKELELNLKKQLKDKCRDDWNPFLVTGAVPNAKYKIPQGNAGRVVVPSHIWTAVCCNHTDNNKKYSFAFLGENRPGSTLESMKVTDLNNRLKSLYDNQLIKIFQDDCNEDNPEGTKILDNITKELHSSFPNWDDKGPPGGKRPRCSVG</sequence>
<evidence type="ECO:0000259" key="3">
    <source>
        <dbReference type="SMART" id="SM00477"/>
    </source>
</evidence>
<dbReference type="GO" id="GO:0016787">
    <property type="term" value="F:hydrolase activity"/>
    <property type="evidence" value="ECO:0007669"/>
    <property type="project" value="InterPro"/>
</dbReference>
<evidence type="ECO:0000256" key="1">
    <source>
        <dbReference type="SAM" id="MobiDB-lite"/>
    </source>
</evidence>
<dbReference type="SMART" id="SM00892">
    <property type="entry name" value="Endonuclease_NS"/>
    <property type="match status" value="1"/>
</dbReference>
<dbReference type="GO" id="GO:0046872">
    <property type="term" value="F:metal ion binding"/>
    <property type="evidence" value="ECO:0007669"/>
    <property type="project" value="InterPro"/>
</dbReference>
<feature type="region of interest" description="Disordered" evidence="1">
    <location>
        <begin position="295"/>
        <end position="315"/>
    </location>
</feature>
<dbReference type="SMART" id="SM00477">
    <property type="entry name" value="NUC"/>
    <property type="match status" value="1"/>
</dbReference>
<evidence type="ECO:0000313" key="6">
    <source>
        <dbReference type="Proteomes" id="UP000694393"/>
    </source>
</evidence>
<evidence type="ECO:0000313" key="5">
    <source>
        <dbReference type="Ensembl" id="ENSPCEP00000009036.1"/>
    </source>
</evidence>
<reference evidence="5" key="1">
    <citation type="submission" date="2025-08" db="UniProtKB">
        <authorList>
            <consortium name="Ensembl"/>
        </authorList>
    </citation>
    <scope>IDENTIFICATION</scope>
</reference>
<dbReference type="InterPro" id="IPR044929">
    <property type="entry name" value="DNA/RNA_non-sp_Endonuclease_sf"/>
</dbReference>
<accession>A0A8C8RSM3</accession>